<dbReference type="EMBL" id="VGJX01000025">
    <property type="protein sequence ID" value="MBM3273674.1"/>
    <property type="molecule type" value="Genomic_DNA"/>
</dbReference>
<protein>
    <submittedName>
        <fullName evidence="1">Uncharacterized protein</fullName>
    </submittedName>
</protein>
<evidence type="ECO:0000313" key="1">
    <source>
        <dbReference type="EMBL" id="MBM3273674.1"/>
    </source>
</evidence>
<evidence type="ECO:0000313" key="2">
    <source>
        <dbReference type="Proteomes" id="UP000703893"/>
    </source>
</evidence>
<accession>A0A937X3R3</accession>
<reference evidence="1 2" key="1">
    <citation type="submission" date="2019-03" db="EMBL/GenBank/DDBJ databases">
        <title>Lake Tanganyika Metagenome-Assembled Genomes (MAGs).</title>
        <authorList>
            <person name="Tran P."/>
        </authorList>
    </citation>
    <scope>NUCLEOTIDE SEQUENCE [LARGE SCALE GENOMIC DNA]</scope>
    <source>
        <strain evidence="1">K_DeepCast_65m_m2_236</strain>
    </source>
</reference>
<proteinExistence type="predicted"/>
<dbReference type="AlphaFoldDB" id="A0A937X3R3"/>
<comment type="caution">
    <text evidence="1">The sequence shown here is derived from an EMBL/GenBank/DDBJ whole genome shotgun (WGS) entry which is preliminary data.</text>
</comment>
<dbReference type="Proteomes" id="UP000703893">
    <property type="component" value="Unassembled WGS sequence"/>
</dbReference>
<sequence>MVLLGAVIALSAWILGYPGVARGALAGAALAAVYLAALWRYVKAFVAAAKGDRLTLVDRLALRAG</sequence>
<name>A0A937X3R3_9BACT</name>
<gene>
    <name evidence="1" type="ORF">FJZ00_00870</name>
</gene>
<feature type="non-terminal residue" evidence="1">
    <location>
        <position position="65"/>
    </location>
</feature>
<organism evidence="1 2">
    <name type="scientific">Candidatus Tanganyikabacteria bacterium</name>
    <dbReference type="NCBI Taxonomy" id="2961651"/>
    <lineage>
        <taxon>Bacteria</taxon>
        <taxon>Bacillati</taxon>
        <taxon>Candidatus Sericytochromatia</taxon>
        <taxon>Candidatus Tanganyikabacteria</taxon>
    </lineage>
</organism>